<dbReference type="RefSeq" id="WP_379807905.1">
    <property type="nucleotide sequence ID" value="NZ_JBHUOL010000018.1"/>
</dbReference>
<feature type="transmembrane region" description="Helical" evidence="1">
    <location>
        <begin position="12"/>
        <end position="31"/>
    </location>
</feature>
<evidence type="ECO:0000256" key="1">
    <source>
        <dbReference type="SAM" id="Phobius"/>
    </source>
</evidence>
<protein>
    <submittedName>
        <fullName evidence="2">Uncharacterized protein</fullName>
    </submittedName>
</protein>
<evidence type="ECO:0000313" key="2">
    <source>
        <dbReference type="EMBL" id="MFD2909415.1"/>
    </source>
</evidence>
<keyword evidence="3" id="KW-1185">Reference proteome</keyword>
<proteinExistence type="predicted"/>
<sequence length="95" mass="10791">MASSYLNKITIVFIGCLITFLGILTSAIVYINSNGMNQRIQGMINLLWLPVIILFLVIDRLFVSKFGAKKVNKIECYLLGVLTVLFLIYWFDLLA</sequence>
<comment type="caution">
    <text evidence="2">The sequence shown here is derived from an EMBL/GenBank/DDBJ whole genome shotgun (WGS) entry which is preliminary data.</text>
</comment>
<feature type="transmembrane region" description="Helical" evidence="1">
    <location>
        <begin position="74"/>
        <end position="91"/>
    </location>
</feature>
<name>A0ABW5ZA74_9FLAO</name>
<organism evidence="2 3">
    <name type="scientific">Flavobacterium ardleyense</name>
    <dbReference type="NCBI Taxonomy" id="2038737"/>
    <lineage>
        <taxon>Bacteria</taxon>
        <taxon>Pseudomonadati</taxon>
        <taxon>Bacteroidota</taxon>
        <taxon>Flavobacteriia</taxon>
        <taxon>Flavobacteriales</taxon>
        <taxon>Flavobacteriaceae</taxon>
        <taxon>Flavobacterium</taxon>
    </lineage>
</organism>
<gene>
    <name evidence="2" type="ORF">ACFSX9_11815</name>
</gene>
<dbReference type="Proteomes" id="UP001597549">
    <property type="component" value="Unassembled WGS sequence"/>
</dbReference>
<keyword evidence="1" id="KW-1133">Transmembrane helix</keyword>
<reference evidence="3" key="1">
    <citation type="journal article" date="2019" name="Int. J. Syst. Evol. Microbiol.">
        <title>The Global Catalogue of Microorganisms (GCM) 10K type strain sequencing project: providing services to taxonomists for standard genome sequencing and annotation.</title>
        <authorList>
            <consortium name="The Broad Institute Genomics Platform"/>
            <consortium name="The Broad Institute Genome Sequencing Center for Infectious Disease"/>
            <person name="Wu L."/>
            <person name="Ma J."/>
        </authorList>
    </citation>
    <scope>NUCLEOTIDE SEQUENCE [LARGE SCALE GENOMIC DNA]</scope>
    <source>
        <strain evidence="3">KCTC 52644</strain>
    </source>
</reference>
<keyword evidence="1" id="KW-0812">Transmembrane</keyword>
<evidence type="ECO:0000313" key="3">
    <source>
        <dbReference type="Proteomes" id="UP001597549"/>
    </source>
</evidence>
<feature type="transmembrane region" description="Helical" evidence="1">
    <location>
        <begin position="43"/>
        <end position="62"/>
    </location>
</feature>
<dbReference type="EMBL" id="JBHUOL010000018">
    <property type="protein sequence ID" value="MFD2909415.1"/>
    <property type="molecule type" value="Genomic_DNA"/>
</dbReference>
<keyword evidence="1" id="KW-0472">Membrane</keyword>
<accession>A0ABW5ZA74</accession>